<dbReference type="Proteomes" id="UP000887580">
    <property type="component" value="Unplaced"/>
</dbReference>
<organism evidence="1 2">
    <name type="scientific">Panagrolaimus sp. PS1159</name>
    <dbReference type="NCBI Taxonomy" id="55785"/>
    <lineage>
        <taxon>Eukaryota</taxon>
        <taxon>Metazoa</taxon>
        <taxon>Ecdysozoa</taxon>
        <taxon>Nematoda</taxon>
        <taxon>Chromadorea</taxon>
        <taxon>Rhabditida</taxon>
        <taxon>Tylenchina</taxon>
        <taxon>Panagrolaimomorpha</taxon>
        <taxon>Panagrolaimoidea</taxon>
        <taxon>Panagrolaimidae</taxon>
        <taxon>Panagrolaimus</taxon>
    </lineage>
</organism>
<name>A0AC35FJF0_9BILA</name>
<proteinExistence type="predicted"/>
<sequence length="324" mass="38120">MHFRFKIPSLLENHEYPRFQNWIIRVKDAYSPQKHWYDFHELYLVFEFMDCNLAELNANRRDLFADSNGGDFIASLIRQLLCAVRHLHLERLRLIHRDIKPSNILVRLENGNRCHLKLADLGSARQLPPDDDEMISRYVVTRPYRAPEIILTDNYERPVDLWSIGCVLAELIINRVLFDERDSLMLVYCIMQYVGITQSEIQELPLFVQQNVLQNPHRFITNHLETLLRSKGPQWSSSSIGMTELIGLTQRLLTFSPQNRITAQEALALPIWAPMENLNDAEDGGNEYGIYVEDTQRRSDDQWKRELFCQESIFVFSIDFLYFP</sequence>
<accession>A0AC35FJF0</accession>
<evidence type="ECO:0000313" key="2">
    <source>
        <dbReference type="WBParaSite" id="PS1159_v2.g17466.t1"/>
    </source>
</evidence>
<protein>
    <submittedName>
        <fullName evidence="2">Protein kinase domain-containing protein</fullName>
    </submittedName>
</protein>
<reference evidence="2" key="1">
    <citation type="submission" date="2022-11" db="UniProtKB">
        <authorList>
            <consortium name="WormBaseParasite"/>
        </authorList>
    </citation>
    <scope>IDENTIFICATION</scope>
</reference>
<evidence type="ECO:0000313" key="1">
    <source>
        <dbReference type="Proteomes" id="UP000887580"/>
    </source>
</evidence>
<dbReference type="WBParaSite" id="PS1159_v2.g17466.t1">
    <property type="protein sequence ID" value="PS1159_v2.g17466.t1"/>
    <property type="gene ID" value="PS1159_v2.g17466"/>
</dbReference>